<dbReference type="AlphaFoldDB" id="A0A7Z9A5W3"/>
<proteinExistence type="predicted"/>
<feature type="chain" id="PRO_5038832208" description="Lipoprotein" evidence="2">
    <location>
        <begin position="28"/>
        <end position="261"/>
    </location>
</feature>
<feature type="signal peptide" evidence="2">
    <location>
        <begin position="1"/>
        <end position="27"/>
    </location>
</feature>
<reference evidence="3 4" key="1">
    <citation type="submission" date="2018-12" db="EMBL/GenBank/DDBJ databases">
        <authorList>
            <consortium name="Pathogen Informatics"/>
        </authorList>
    </citation>
    <scope>NUCLEOTIDE SEQUENCE [LARGE SCALE GENOMIC DNA]</scope>
    <source>
        <strain evidence="3 4">NCTC10207</strain>
    </source>
</reference>
<feature type="compositionally biased region" description="Basic and acidic residues" evidence="1">
    <location>
        <begin position="207"/>
        <end position="221"/>
    </location>
</feature>
<feature type="compositionally biased region" description="Low complexity" evidence="1">
    <location>
        <begin position="26"/>
        <end position="78"/>
    </location>
</feature>
<evidence type="ECO:0000313" key="3">
    <source>
        <dbReference type="EMBL" id="VEI24630.1"/>
    </source>
</evidence>
<organism evidence="3 4">
    <name type="scientific">Rothia aeria</name>
    <dbReference type="NCBI Taxonomy" id="172042"/>
    <lineage>
        <taxon>Bacteria</taxon>
        <taxon>Bacillati</taxon>
        <taxon>Actinomycetota</taxon>
        <taxon>Actinomycetes</taxon>
        <taxon>Micrococcales</taxon>
        <taxon>Micrococcaceae</taxon>
        <taxon>Rothia</taxon>
    </lineage>
</organism>
<evidence type="ECO:0000256" key="2">
    <source>
        <dbReference type="SAM" id="SignalP"/>
    </source>
</evidence>
<dbReference type="EMBL" id="LR134479">
    <property type="protein sequence ID" value="VEI24630.1"/>
    <property type="molecule type" value="Genomic_DNA"/>
</dbReference>
<feature type="region of interest" description="Disordered" evidence="1">
    <location>
        <begin position="26"/>
        <end position="109"/>
    </location>
</feature>
<evidence type="ECO:0000256" key="1">
    <source>
        <dbReference type="SAM" id="MobiDB-lite"/>
    </source>
</evidence>
<dbReference type="PROSITE" id="PS51257">
    <property type="entry name" value="PROKAR_LIPOPROTEIN"/>
    <property type="match status" value="1"/>
</dbReference>
<evidence type="ECO:0000313" key="4">
    <source>
        <dbReference type="Proteomes" id="UP000282386"/>
    </source>
</evidence>
<accession>A0A7Z9A5W3</accession>
<dbReference type="RefSeq" id="WP_126500648.1">
    <property type="nucleotide sequence ID" value="NZ_LR134479.1"/>
</dbReference>
<name>A0A7Z9A5W3_9MICC</name>
<dbReference type="Proteomes" id="UP000282386">
    <property type="component" value="Chromosome"/>
</dbReference>
<gene>
    <name evidence="3" type="ORF">NCTC10207_02177</name>
</gene>
<sequence length="261" mass="27382">MNTLRHLPVPISAALAMILALSACSSASSSGKSSSSETSQSNASVSTADNGSPSASPLTTTSSSASTSSPSPSATSKALTDDNKAGKPRPTSTYGESISEGATIHEDGSWDYTNSSGTLHVKADGTWNWEGNNGDKANLNADGSWENFEVHGNERSRVNPDGSWVQVRDSTERDLIKGAQGMEVKADGTWREVDSYGTYYGTADGKVYQERPGQEKHEVSKESTPTWTPTPPVLYAPGGVGGNSVIPLKPRTPLKAGEKAE</sequence>
<evidence type="ECO:0008006" key="5">
    <source>
        <dbReference type="Google" id="ProtNLM"/>
    </source>
</evidence>
<keyword evidence="2" id="KW-0732">Signal</keyword>
<protein>
    <recommendedName>
        <fullName evidence="5">Lipoprotein</fullName>
    </recommendedName>
</protein>
<feature type="region of interest" description="Disordered" evidence="1">
    <location>
        <begin position="207"/>
        <end position="261"/>
    </location>
</feature>